<dbReference type="Pfam" id="PF00501">
    <property type="entry name" value="AMP-binding"/>
    <property type="match status" value="1"/>
</dbReference>
<dbReference type="InterPro" id="IPR025110">
    <property type="entry name" value="AMP-bd_C"/>
</dbReference>
<sequence>MKAPLSPAQERLWLLQRLDPDDAAYTMYLVRRLRGALDRAALTRAFGQVVARHESLRTSFAEQDGVPWAMAEPQGASVPPVEWLPSAGEREAAELVAERVNAPFDLSEGVPLRIAVVRLADDDHVLCLTLHHIIADGTSLNLLLDELGECYGAAVEGRAPVLAKLGVRPSDYARWQRHRAERAAPYWLERLARPPVTELPFARARRSGTGAFHTVRVDAGLAGRVERLAGRHRATPFMVLTAAYQALLSRHSGQRDLLVGAVFAGRDRVELEPVVGYLAQTVVLRADLAGDPSFAELLTRTRADALAAMGRPGPPFERLQLPVDALLPTMLVLHDRVSPPASFGGLEVSDFAAGYRQAKVGLLVEGAWDDGGLALTFCHDTGLLERAEVELLAARFVRLLESAVDRPHEALSDLRIWTDQDESAIRALVSPRPAAREDARGVPELIEASARGRPEAPAVLCGERTVTYGELWAWAGELAAALSGHGVREGDVVGVCLPRSVEAIIALLAVWRAGAAYLPLDPDDPPERHARALETAGAAHVVSRIGLPGDIQVIDPATPHPKAPHPKAPHPKAPRLGPPQGPPAPPGPSSAAYAIATSGSTGRPKTVLVEHGALAARVRWMREEYGLTPADRVVQFASLSFDAHVEEIFPALAAGASLVLLPEGATGLPDVLGSPAGRGVTVLDLPTAYWHGLTEAADEVAWPPGLRLVIIGGEQADAAAVARWRAGPCRAVRLVNTYGPTETTVIATAADLGADDAARRPPIGRPIAATSALVLDGRGRPLPAGVAGELVVGGAGVARGYLGRPDLTADRFVPDPSGHGARRYRTGDRARLRSDGSLEFLGRLDDQLKVRGVRVEPGEVEARLTEHPGVGAAAVTARGDDLVAYYTGAAEPAELRAHAARALPRGLVPTQWVRLDALPLTTGGKLDRAALPEPSRTRTADGVAPRTETEQLVADVWAGLLGLDELGVFDDLFELGAHSLLATRLAARLRSMLGVEVPIRAVFERTTVAALAEVVEELLLEEIAGLTEEEALDVLTGQVGALPCGEGGS</sequence>
<feature type="compositionally biased region" description="Basic and acidic residues" evidence="4">
    <location>
        <begin position="926"/>
        <end position="939"/>
    </location>
</feature>
<dbReference type="Gene3D" id="3.40.50.12780">
    <property type="entry name" value="N-terminal domain of ligase-like"/>
    <property type="match status" value="1"/>
</dbReference>
<dbReference type="PANTHER" id="PTHR45527:SF1">
    <property type="entry name" value="FATTY ACID SYNTHASE"/>
    <property type="match status" value="1"/>
</dbReference>
<reference evidence="6 7" key="1">
    <citation type="submission" date="2024-09" db="EMBL/GenBank/DDBJ databases">
        <authorList>
            <person name="Sun Q."/>
            <person name="Mori K."/>
        </authorList>
    </citation>
    <scope>NUCLEOTIDE SEQUENCE [LARGE SCALE GENOMIC DNA]</scope>
    <source>
        <strain evidence="6 7">JCM 3323</strain>
    </source>
</reference>
<evidence type="ECO:0000256" key="1">
    <source>
        <dbReference type="ARBA" id="ARBA00001957"/>
    </source>
</evidence>
<feature type="region of interest" description="Disordered" evidence="4">
    <location>
        <begin position="553"/>
        <end position="596"/>
    </location>
</feature>
<dbReference type="InterPro" id="IPR042099">
    <property type="entry name" value="ANL_N_sf"/>
</dbReference>
<dbReference type="PANTHER" id="PTHR45527">
    <property type="entry name" value="NONRIBOSOMAL PEPTIDE SYNTHETASE"/>
    <property type="match status" value="1"/>
</dbReference>
<dbReference type="Proteomes" id="UP001589646">
    <property type="component" value="Unassembled WGS sequence"/>
</dbReference>
<evidence type="ECO:0000256" key="2">
    <source>
        <dbReference type="ARBA" id="ARBA00022450"/>
    </source>
</evidence>
<comment type="cofactor">
    <cofactor evidence="1">
        <name>pantetheine 4'-phosphate</name>
        <dbReference type="ChEBI" id="CHEBI:47942"/>
    </cofactor>
</comment>
<dbReference type="InterPro" id="IPR020806">
    <property type="entry name" value="PKS_PP-bd"/>
</dbReference>
<dbReference type="PROSITE" id="PS00012">
    <property type="entry name" value="PHOSPHOPANTETHEINE"/>
    <property type="match status" value="1"/>
</dbReference>
<feature type="compositionally biased region" description="Pro residues" evidence="4">
    <location>
        <begin position="576"/>
        <end position="588"/>
    </location>
</feature>
<evidence type="ECO:0000256" key="4">
    <source>
        <dbReference type="SAM" id="MobiDB-lite"/>
    </source>
</evidence>
<feature type="compositionally biased region" description="Basic residues" evidence="4">
    <location>
        <begin position="562"/>
        <end position="573"/>
    </location>
</feature>
<dbReference type="InterPro" id="IPR006162">
    <property type="entry name" value="Ppantetheine_attach_site"/>
</dbReference>
<dbReference type="CDD" id="cd19531">
    <property type="entry name" value="LCL_NRPS-like"/>
    <property type="match status" value="1"/>
</dbReference>
<dbReference type="InterPro" id="IPR023213">
    <property type="entry name" value="CAT-like_dom_sf"/>
</dbReference>
<dbReference type="SMART" id="SM00823">
    <property type="entry name" value="PKS_PP"/>
    <property type="match status" value="1"/>
</dbReference>
<keyword evidence="3" id="KW-0597">Phosphoprotein</keyword>
<accession>A0ABV5QBI6</accession>
<dbReference type="InterPro" id="IPR009081">
    <property type="entry name" value="PP-bd_ACP"/>
</dbReference>
<protein>
    <submittedName>
        <fullName evidence="6">Amino acid adenylation domain-containing protein</fullName>
    </submittedName>
</protein>
<dbReference type="SUPFAM" id="SSF56801">
    <property type="entry name" value="Acetyl-CoA synthetase-like"/>
    <property type="match status" value="1"/>
</dbReference>
<dbReference type="Pfam" id="PF13193">
    <property type="entry name" value="AMP-binding_C"/>
    <property type="match status" value="1"/>
</dbReference>
<dbReference type="Gene3D" id="3.30.559.10">
    <property type="entry name" value="Chloramphenicol acetyltransferase-like domain"/>
    <property type="match status" value="1"/>
</dbReference>
<dbReference type="Pfam" id="PF00668">
    <property type="entry name" value="Condensation"/>
    <property type="match status" value="1"/>
</dbReference>
<gene>
    <name evidence="6" type="ORF">ACFFRN_40185</name>
</gene>
<evidence type="ECO:0000259" key="5">
    <source>
        <dbReference type="PROSITE" id="PS50075"/>
    </source>
</evidence>
<proteinExistence type="predicted"/>
<dbReference type="SUPFAM" id="SSF52777">
    <property type="entry name" value="CoA-dependent acyltransferases"/>
    <property type="match status" value="2"/>
</dbReference>
<dbReference type="InterPro" id="IPR001242">
    <property type="entry name" value="Condensation_dom"/>
</dbReference>
<dbReference type="PROSITE" id="PS50075">
    <property type="entry name" value="CARRIER"/>
    <property type="match status" value="1"/>
</dbReference>
<dbReference type="InterPro" id="IPR000873">
    <property type="entry name" value="AMP-dep_synth/lig_dom"/>
</dbReference>
<dbReference type="NCBIfam" id="TIGR01733">
    <property type="entry name" value="AA-adenyl-dom"/>
    <property type="match status" value="1"/>
</dbReference>
<dbReference type="Gene3D" id="3.30.300.30">
    <property type="match status" value="1"/>
</dbReference>
<dbReference type="CDD" id="cd05930">
    <property type="entry name" value="A_NRPS"/>
    <property type="match status" value="1"/>
</dbReference>
<feature type="region of interest" description="Disordered" evidence="4">
    <location>
        <begin position="926"/>
        <end position="945"/>
    </location>
</feature>
<dbReference type="Gene3D" id="3.30.559.30">
    <property type="entry name" value="Nonribosomal peptide synthetase, condensation domain"/>
    <property type="match status" value="1"/>
</dbReference>
<keyword evidence="7" id="KW-1185">Reference proteome</keyword>
<dbReference type="InterPro" id="IPR045851">
    <property type="entry name" value="AMP-bd_C_sf"/>
</dbReference>
<dbReference type="SUPFAM" id="SSF47336">
    <property type="entry name" value="ACP-like"/>
    <property type="match status" value="1"/>
</dbReference>
<feature type="domain" description="Carrier" evidence="5">
    <location>
        <begin position="944"/>
        <end position="1019"/>
    </location>
</feature>
<dbReference type="Gene3D" id="3.40.50.1820">
    <property type="entry name" value="alpha/beta hydrolase"/>
    <property type="match status" value="1"/>
</dbReference>
<keyword evidence="2" id="KW-0596">Phosphopantetheine</keyword>
<dbReference type="InterPro" id="IPR029058">
    <property type="entry name" value="AB_hydrolase_fold"/>
</dbReference>
<dbReference type="EMBL" id="JBHMCE010000015">
    <property type="protein sequence ID" value="MFB9532857.1"/>
    <property type="molecule type" value="Genomic_DNA"/>
</dbReference>
<evidence type="ECO:0000313" key="6">
    <source>
        <dbReference type="EMBL" id="MFB9532857.1"/>
    </source>
</evidence>
<dbReference type="Pfam" id="PF00550">
    <property type="entry name" value="PP-binding"/>
    <property type="match status" value="1"/>
</dbReference>
<name>A0ABV5QBI6_9ACTN</name>
<evidence type="ECO:0000313" key="7">
    <source>
        <dbReference type="Proteomes" id="UP001589646"/>
    </source>
</evidence>
<dbReference type="InterPro" id="IPR036736">
    <property type="entry name" value="ACP-like_sf"/>
</dbReference>
<evidence type="ECO:0000256" key="3">
    <source>
        <dbReference type="ARBA" id="ARBA00022553"/>
    </source>
</evidence>
<comment type="caution">
    <text evidence="6">The sequence shown here is derived from an EMBL/GenBank/DDBJ whole genome shotgun (WGS) entry which is preliminary data.</text>
</comment>
<dbReference type="InterPro" id="IPR010071">
    <property type="entry name" value="AA_adenyl_dom"/>
</dbReference>
<dbReference type="RefSeq" id="WP_346121503.1">
    <property type="nucleotide sequence ID" value="NZ_BAAAXC010000012.1"/>
</dbReference>
<organism evidence="6 7">
    <name type="scientific">Nonomuraea roseola</name>
    <dbReference type="NCBI Taxonomy" id="46179"/>
    <lineage>
        <taxon>Bacteria</taxon>
        <taxon>Bacillati</taxon>
        <taxon>Actinomycetota</taxon>
        <taxon>Actinomycetes</taxon>
        <taxon>Streptosporangiales</taxon>
        <taxon>Streptosporangiaceae</taxon>
        <taxon>Nonomuraea</taxon>
    </lineage>
</organism>